<gene>
    <name evidence="3" type="ORF">X841_05255</name>
</gene>
<dbReference type="GO" id="GO:0003677">
    <property type="term" value="F:DNA binding"/>
    <property type="evidence" value="ECO:0007669"/>
    <property type="project" value="InterPro"/>
</dbReference>
<dbReference type="CDD" id="cd01192">
    <property type="entry name" value="INT_C_like_3"/>
    <property type="match status" value="1"/>
</dbReference>
<dbReference type="PROSITE" id="PS51898">
    <property type="entry name" value="TYR_RECOMBINASE"/>
    <property type="match status" value="1"/>
</dbReference>
<evidence type="ECO:0000256" key="1">
    <source>
        <dbReference type="ARBA" id="ARBA00023172"/>
    </source>
</evidence>
<accession>A0A0E2Q3U9</accession>
<dbReference type="InterPro" id="IPR013762">
    <property type="entry name" value="Integrase-like_cat_sf"/>
</dbReference>
<dbReference type="Proteomes" id="UP000024559">
    <property type="component" value="Chromosome"/>
</dbReference>
<dbReference type="Pfam" id="PF00589">
    <property type="entry name" value="Phage_integrase"/>
    <property type="match status" value="1"/>
</dbReference>
<evidence type="ECO:0000313" key="4">
    <source>
        <dbReference type="Proteomes" id="UP000024559"/>
    </source>
</evidence>
<evidence type="ECO:0000259" key="2">
    <source>
        <dbReference type="PROSITE" id="PS51898"/>
    </source>
</evidence>
<dbReference type="GO" id="GO:0015074">
    <property type="term" value="P:DNA integration"/>
    <property type="evidence" value="ECO:0007669"/>
    <property type="project" value="InterPro"/>
</dbReference>
<dbReference type="RefSeq" id="WP_084828761.1">
    <property type="nucleotide sequence ID" value="NZ_CM002372.1"/>
</dbReference>
<keyword evidence="1" id="KW-0233">DNA recombination</keyword>
<dbReference type="PANTHER" id="PTHR30349">
    <property type="entry name" value="PHAGE INTEGRASE-RELATED"/>
    <property type="match status" value="1"/>
</dbReference>
<dbReference type="InterPro" id="IPR050090">
    <property type="entry name" value="Tyrosine_recombinase_XerCD"/>
</dbReference>
<dbReference type="InterPro" id="IPR002104">
    <property type="entry name" value="Integrase_catalytic"/>
</dbReference>
<name>A0A0E2Q3U9_STRTR</name>
<dbReference type="AlphaFoldDB" id="A0A0E2Q3U9"/>
<dbReference type="PANTHER" id="PTHR30349:SF82">
    <property type="entry name" value="INTEGRASE_RECOMBINASE YOEC-RELATED"/>
    <property type="match status" value="1"/>
</dbReference>
<dbReference type="InterPro" id="IPR011010">
    <property type="entry name" value="DNA_brk_join_enz"/>
</dbReference>
<comment type="caution">
    <text evidence="3">The sequence shown here is derived from an EMBL/GenBank/DDBJ whole genome shotgun (WGS) entry which is preliminary data.</text>
</comment>
<dbReference type="SUPFAM" id="SSF56349">
    <property type="entry name" value="DNA breaking-rejoining enzymes"/>
    <property type="match status" value="1"/>
</dbReference>
<dbReference type="GO" id="GO:0006310">
    <property type="term" value="P:DNA recombination"/>
    <property type="evidence" value="ECO:0007669"/>
    <property type="project" value="UniProtKB-KW"/>
</dbReference>
<dbReference type="EMBL" id="AZJT01000045">
    <property type="protein sequence ID" value="ETW89604.1"/>
    <property type="molecule type" value="Genomic_DNA"/>
</dbReference>
<dbReference type="PATRIC" id="fig|1433289.7.peg.1065"/>
<reference evidence="4" key="1">
    <citation type="submission" date="2013-12" db="EMBL/GenBank/DDBJ databases">
        <title>Genome sequences of Streptococcus thermophilus strains MTH17CL396 and M17PTZA496 isolated from Fontina cheese in Valle d'Aosta region (Italy).</title>
        <authorList>
            <person name="Treu L."/>
            <person name="Giacomini A."/>
            <person name="Corich V."/>
            <person name="Vendramin V."/>
            <person name="Bovo B."/>
        </authorList>
    </citation>
    <scope>NUCLEOTIDE SEQUENCE [LARGE SCALE GENOMIC DNA]</scope>
    <source>
        <strain evidence="4">M17PTZA496</strain>
    </source>
</reference>
<evidence type="ECO:0000313" key="3">
    <source>
        <dbReference type="EMBL" id="ETW89604.1"/>
    </source>
</evidence>
<feature type="domain" description="Tyr recombinase" evidence="2">
    <location>
        <begin position="2"/>
        <end position="192"/>
    </location>
</feature>
<dbReference type="Gene3D" id="1.10.443.10">
    <property type="entry name" value="Intergrase catalytic core"/>
    <property type="match status" value="1"/>
</dbReference>
<sequence>MVKQIVLPIKDSNVLKMVQDTLLDSFRAGRRNYTIFQVGKATLLRVSDVMKLKKSDVFNPDGSIKSTAFIHDKKTGKANTLYLKPVQQDLLIHHDWLVQQNLNSEWLFPSTSRPERHITEKQFYKVMAHVGDLLGISTYLGTHTIRKTGAYRVYTQSNYNIGLVMHLLNHSSEAMTLTYLDLDQASHETILDQIDFG</sequence>
<organism evidence="3 4">
    <name type="scientific">Streptococcus thermophilus M17PTZA496</name>
    <dbReference type="NCBI Taxonomy" id="1433289"/>
    <lineage>
        <taxon>Bacteria</taxon>
        <taxon>Bacillati</taxon>
        <taxon>Bacillota</taxon>
        <taxon>Bacilli</taxon>
        <taxon>Lactobacillales</taxon>
        <taxon>Streptococcaceae</taxon>
        <taxon>Streptococcus</taxon>
    </lineage>
</organism>
<proteinExistence type="predicted"/>
<protein>
    <submittedName>
        <fullName evidence="3">Integrase</fullName>
    </submittedName>
</protein>
<dbReference type="HOGENOM" id="CLU_027562_33_1_9"/>